<dbReference type="RefSeq" id="WP_135568762.1">
    <property type="nucleotide sequence ID" value="NZ_RQGK01000049.1"/>
</dbReference>
<evidence type="ECO:0000313" key="3">
    <source>
        <dbReference type="EMBL" id="TGL82037.1"/>
    </source>
</evidence>
<feature type="chain" id="PRO_5044426121" description="Cysteine rich repeat protein" evidence="2">
    <location>
        <begin position="22"/>
        <end position="127"/>
    </location>
</feature>
<evidence type="ECO:0000256" key="2">
    <source>
        <dbReference type="SAM" id="SignalP"/>
    </source>
</evidence>
<accession>A0A6N4QST4</accession>
<protein>
    <recommendedName>
        <fullName evidence="5">Cysteine rich repeat protein</fullName>
    </recommendedName>
</protein>
<evidence type="ECO:0000313" key="4">
    <source>
        <dbReference type="Proteomes" id="UP000297613"/>
    </source>
</evidence>
<organism evidence="3 4">
    <name type="scientific">Leptospira yasudae</name>
    <dbReference type="NCBI Taxonomy" id="2202201"/>
    <lineage>
        <taxon>Bacteria</taxon>
        <taxon>Pseudomonadati</taxon>
        <taxon>Spirochaetota</taxon>
        <taxon>Spirochaetia</taxon>
        <taxon>Leptospirales</taxon>
        <taxon>Leptospiraceae</taxon>
        <taxon>Leptospira</taxon>
    </lineage>
</organism>
<proteinExistence type="predicted"/>
<name>A0A6N4QST4_9LEPT</name>
<feature type="signal peptide" evidence="2">
    <location>
        <begin position="1"/>
        <end position="21"/>
    </location>
</feature>
<feature type="region of interest" description="Disordered" evidence="1">
    <location>
        <begin position="94"/>
        <end position="127"/>
    </location>
</feature>
<sequence>MKRLQILILAISFLPLFTAYAQPSGGPPKDSCRTEKETYCKDMRHGPEEHRCLKDNESKLSAECKAHLAEREARHHAMKQACANDEEKFCKNASREHGGPMRCLRSHESELSAKCREALPPPPPDRR</sequence>
<reference evidence="3 4" key="1">
    <citation type="journal article" date="2019" name="PLoS Negl. Trop. Dis.">
        <title>Revisiting the worldwide diversity of Leptospira species in the environment.</title>
        <authorList>
            <person name="Vincent A.T."/>
            <person name="Schiettekatte O."/>
            <person name="Bourhy P."/>
            <person name="Veyrier F.J."/>
            <person name="Picardeau M."/>
        </authorList>
    </citation>
    <scope>NUCLEOTIDE SEQUENCE [LARGE SCALE GENOMIC DNA]</scope>
    <source>
        <strain evidence="3 4">201702445</strain>
    </source>
</reference>
<comment type="caution">
    <text evidence="3">The sequence shown here is derived from an EMBL/GenBank/DDBJ whole genome shotgun (WGS) entry which is preliminary data.</text>
</comment>
<feature type="compositionally biased region" description="Basic and acidic residues" evidence="1">
    <location>
        <begin position="94"/>
        <end position="117"/>
    </location>
</feature>
<dbReference type="EMBL" id="RQGM01000059">
    <property type="protein sequence ID" value="TGL82037.1"/>
    <property type="molecule type" value="Genomic_DNA"/>
</dbReference>
<keyword evidence="2" id="KW-0732">Signal</keyword>
<evidence type="ECO:0000256" key="1">
    <source>
        <dbReference type="SAM" id="MobiDB-lite"/>
    </source>
</evidence>
<gene>
    <name evidence="3" type="ORF">EHQ83_14515</name>
</gene>
<dbReference type="Proteomes" id="UP000297613">
    <property type="component" value="Unassembled WGS sequence"/>
</dbReference>
<evidence type="ECO:0008006" key="5">
    <source>
        <dbReference type="Google" id="ProtNLM"/>
    </source>
</evidence>
<dbReference type="AlphaFoldDB" id="A0A6N4QST4"/>